<dbReference type="Gene3D" id="3.40.50.300">
    <property type="entry name" value="P-loop containing nucleotide triphosphate hydrolases"/>
    <property type="match status" value="1"/>
</dbReference>
<dbReference type="Proteomes" id="UP000597444">
    <property type="component" value="Unassembled WGS sequence"/>
</dbReference>
<comment type="caution">
    <text evidence="2">The sequence shown here is derived from an EMBL/GenBank/DDBJ whole genome shotgun (WGS) entry which is preliminary data.</text>
</comment>
<dbReference type="SUPFAM" id="SSF52540">
    <property type="entry name" value="P-loop containing nucleoside triphosphate hydrolases"/>
    <property type="match status" value="1"/>
</dbReference>
<dbReference type="InterPro" id="IPR016032">
    <property type="entry name" value="Sig_transdc_resp-reg_C-effctor"/>
</dbReference>
<dbReference type="PANTHER" id="PTHR47691">
    <property type="entry name" value="REGULATOR-RELATED"/>
    <property type="match status" value="1"/>
</dbReference>
<evidence type="ECO:0000259" key="1">
    <source>
        <dbReference type="PROSITE" id="PS50043"/>
    </source>
</evidence>
<dbReference type="SUPFAM" id="SSF46894">
    <property type="entry name" value="C-terminal effector domain of the bipartite response regulators"/>
    <property type="match status" value="1"/>
</dbReference>
<dbReference type="PRINTS" id="PR00038">
    <property type="entry name" value="HTHLUXR"/>
</dbReference>
<name>A0A8J3IZQ3_9CHLR</name>
<dbReference type="Gene3D" id="1.10.10.10">
    <property type="entry name" value="Winged helix-like DNA-binding domain superfamily/Winged helix DNA-binding domain"/>
    <property type="match status" value="1"/>
</dbReference>
<reference evidence="2" key="1">
    <citation type="submission" date="2020-10" db="EMBL/GenBank/DDBJ databases">
        <title>Taxonomic study of unclassified bacteria belonging to the class Ktedonobacteria.</title>
        <authorList>
            <person name="Yabe S."/>
            <person name="Wang C.M."/>
            <person name="Zheng Y."/>
            <person name="Sakai Y."/>
            <person name="Cavaletti L."/>
            <person name="Monciardini P."/>
            <person name="Donadio S."/>
        </authorList>
    </citation>
    <scope>NUCLEOTIDE SEQUENCE</scope>
    <source>
        <strain evidence="2">ID150040</strain>
    </source>
</reference>
<dbReference type="GO" id="GO:0043531">
    <property type="term" value="F:ADP binding"/>
    <property type="evidence" value="ECO:0007669"/>
    <property type="project" value="InterPro"/>
</dbReference>
<keyword evidence="3" id="KW-1185">Reference proteome</keyword>
<organism evidence="2 3">
    <name type="scientific">Reticulibacter mediterranei</name>
    <dbReference type="NCBI Taxonomy" id="2778369"/>
    <lineage>
        <taxon>Bacteria</taxon>
        <taxon>Bacillati</taxon>
        <taxon>Chloroflexota</taxon>
        <taxon>Ktedonobacteria</taxon>
        <taxon>Ktedonobacterales</taxon>
        <taxon>Reticulibacteraceae</taxon>
        <taxon>Reticulibacter</taxon>
    </lineage>
</organism>
<dbReference type="InterPro" id="IPR011990">
    <property type="entry name" value="TPR-like_helical_dom_sf"/>
</dbReference>
<evidence type="ECO:0000313" key="3">
    <source>
        <dbReference type="Proteomes" id="UP000597444"/>
    </source>
</evidence>
<dbReference type="Gene3D" id="1.25.40.10">
    <property type="entry name" value="Tetratricopeptide repeat domain"/>
    <property type="match status" value="1"/>
</dbReference>
<dbReference type="SMART" id="SM00028">
    <property type="entry name" value="TPR"/>
    <property type="match status" value="4"/>
</dbReference>
<protein>
    <recommendedName>
        <fullName evidence="1">HTH luxR-type domain-containing protein</fullName>
    </recommendedName>
</protein>
<feature type="domain" description="HTH luxR-type" evidence="1">
    <location>
        <begin position="785"/>
        <end position="850"/>
    </location>
</feature>
<dbReference type="InterPro" id="IPR002182">
    <property type="entry name" value="NB-ARC"/>
</dbReference>
<dbReference type="InterPro" id="IPR027417">
    <property type="entry name" value="P-loop_NTPase"/>
</dbReference>
<dbReference type="Pfam" id="PF13181">
    <property type="entry name" value="TPR_8"/>
    <property type="match status" value="1"/>
</dbReference>
<dbReference type="InterPro" id="IPR019734">
    <property type="entry name" value="TPR_rpt"/>
</dbReference>
<dbReference type="SUPFAM" id="SSF48452">
    <property type="entry name" value="TPR-like"/>
    <property type="match status" value="2"/>
</dbReference>
<dbReference type="EMBL" id="BNJK01000002">
    <property type="protein sequence ID" value="GHO99732.1"/>
    <property type="molecule type" value="Genomic_DNA"/>
</dbReference>
<gene>
    <name evidence="2" type="ORF">KSF_097800</name>
</gene>
<dbReference type="Pfam" id="PF13424">
    <property type="entry name" value="TPR_12"/>
    <property type="match status" value="1"/>
</dbReference>
<dbReference type="AlphaFoldDB" id="A0A8J3IZQ3"/>
<accession>A0A8J3IZQ3</accession>
<dbReference type="GO" id="GO:0006355">
    <property type="term" value="P:regulation of DNA-templated transcription"/>
    <property type="evidence" value="ECO:0007669"/>
    <property type="project" value="InterPro"/>
</dbReference>
<proteinExistence type="predicted"/>
<dbReference type="InterPro" id="IPR036388">
    <property type="entry name" value="WH-like_DNA-bd_sf"/>
</dbReference>
<dbReference type="PRINTS" id="PR00364">
    <property type="entry name" value="DISEASERSIST"/>
</dbReference>
<evidence type="ECO:0000313" key="2">
    <source>
        <dbReference type="EMBL" id="GHO99732.1"/>
    </source>
</evidence>
<sequence>MKALNSCGELHSMQELSVITRERKTTTASYARSSFPVPLTSFIGREQEIATICALLRRPEVRLLSLVGTGGVGKTRLSLQVAACLRKDFADQIYFVSLMETSNPNLVIPTIARTLGLEEAGGRPLLEHVQAFLKERRMLLLLDNFEQVVEAAPMLADLLSACPDLKVLATSRAVLHISGEHTFSVPPLALPDAASQPIMEDIDRYPAITLFSERARAVLPEFLLNKENSAVVAEICIHLDGLPLAIELAAPRLKVLSPTMLLERLSHRLQVLTHGMRDAPTRQQTLLNTLEWSYRLLNPSEQQLFRFLSIFVGGCTLPALEESWELAGHMQNERLLEGVTSLHDKSMLYRANREAEEPRLLLLRTVREYGLQCLTLAGELEQAQWAHAIYYLRLAEEAEPELKGPQPRPWLERLQREHDNLREALCFFIAQGETNRGTEMAQRMGKALERFWIIGGHVKEGRDLLELALKSKQKVSAPIRGYALCILSALARYQGDFQAAVAACEESLSIFRDLGDPVGIAESLYRLGFVAWMRGDAATARSYYGESLTVAQGEQCRDVRSETLYCFANLAFFERDTSLARRLIEESLELSRALDDSNNIAAALSLFGWVVLLQGDVAAARALQEESLIAVRALGNQRGIAHTLGALAEIAYGMGDFEQACTYYEESLTIILKLDDRWILAIYLEGLARADAALGEMIRAVQILSAVDVLRRVIGASMTAPLTKDVRERTLAMLHERLGERAFAAAWAEGQTMSPEQAIAARHRAPRVAALPLVEKRPAMKLLRERSLHDDLTPRERDVLRLVAQGLTDVQVAEQLVISPRTVNFHLTSIYRKLQISSRSAATRYVLEHQLF</sequence>
<dbReference type="GO" id="GO:0003677">
    <property type="term" value="F:DNA binding"/>
    <property type="evidence" value="ECO:0007669"/>
    <property type="project" value="InterPro"/>
</dbReference>
<dbReference type="RefSeq" id="WP_220210359.1">
    <property type="nucleotide sequence ID" value="NZ_BNJK01000002.1"/>
</dbReference>
<dbReference type="InterPro" id="IPR000792">
    <property type="entry name" value="Tscrpt_reg_LuxR_C"/>
</dbReference>
<dbReference type="SMART" id="SM00421">
    <property type="entry name" value="HTH_LUXR"/>
    <property type="match status" value="1"/>
</dbReference>
<dbReference type="CDD" id="cd06170">
    <property type="entry name" value="LuxR_C_like"/>
    <property type="match status" value="1"/>
</dbReference>
<dbReference type="Pfam" id="PF00931">
    <property type="entry name" value="NB-ARC"/>
    <property type="match status" value="1"/>
</dbReference>
<dbReference type="PANTHER" id="PTHR47691:SF3">
    <property type="entry name" value="HTH-TYPE TRANSCRIPTIONAL REGULATOR RV0890C-RELATED"/>
    <property type="match status" value="1"/>
</dbReference>
<dbReference type="PROSITE" id="PS50043">
    <property type="entry name" value="HTH_LUXR_2"/>
    <property type="match status" value="1"/>
</dbReference>
<dbReference type="Pfam" id="PF00196">
    <property type="entry name" value="GerE"/>
    <property type="match status" value="1"/>
</dbReference>